<protein>
    <submittedName>
        <fullName evidence="1">Uncharacterized protein</fullName>
    </submittedName>
</protein>
<reference evidence="1 2" key="1">
    <citation type="submission" date="2019-04" db="EMBL/GenBank/DDBJ databases">
        <title>Chromosome genome assembly for Takifugu flavidus.</title>
        <authorList>
            <person name="Xiao S."/>
        </authorList>
    </citation>
    <scope>NUCLEOTIDE SEQUENCE [LARGE SCALE GENOMIC DNA]</scope>
    <source>
        <strain evidence="1">HTHZ2018</strain>
        <tissue evidence="1">Muscle</tissue>
    </source>
</reference>
<feature type="non-terminal residue" evidence="1">
    <location>
        <position position="66"/>
    </location>
</feature>
<name>A0A5C6PN13_9TELE</name>
<proteinExistence type="predicted"/>
<dbReference type="Proteomes" id="UP000324091">
    <property type="component" value="Chromosome 10"/>
</dbReference>
<evidence type="ECO:0000313" key="2">
    <source>
        <dbReference type="Proteomes" id="UP000324091"/>
    </source>
</evidence>
<organism evidence="1 2">
    <name type="scientific">Takifugu flavidus</name>
    <name type="common">sansaifugu</name>
    <dbReference type="NCBI Taxonomy" id="433684"/>
    <lineage>
        <taxon>Eukaryota</taxon>
        <taxon>Metazoa</taxon>
        <taxon>Chordata</taxon>
        <taxon>Craniata</taxon>
        <taxon>Vertebrata</taxon>
        <taxon>Euteleostomi</taxon>
        <taxon>Actinopterygii</taxon>
        <taxon>Neopterygii</taxon>
        <taxon>Teleostei</taxon>
        <taxon>Neoteleostei</taxon>
        <taxon>Acanthomorphata</taxon>
        <taxon>Eupercaria</taxon>
        <taxon>Tetraodontiformes</taxon>
        <taxon>Tetradontoidea</taxon>
        <taxon>Tetraodontidae</taxon>
        <taxon>Takifugu</taxon>
    </lineage>
</organism>
<gene>
    <name evidence="1" type="ORF">D4764_10G0011480</name>
</gene>
<keyword evidence="2" id="KW-1185">Reference proteome</keyword>
<dbReference type="EMBL" id="RHFK02000002">
    <property type="protein sequence ID" value="TWW80118.1"/>
    <property type="molecule type" value="Genomic_DNA"/>
</dbReference>
<evidence type="ECO:0000313" key="1">
    <source>
        <dbReference type="EMBL" id="TWW80118.1"/>
    </source>
</evidence>
<dbReference type="AlphaFoldDB" id="A0A5C6PN13"/>
<accession>A0A5C6PN13</accession>
<comment type="caution">
    <text evidence="1">The sequence shown here is derived from an EMBL/GenBank/DDBJ whole genome shotgun (WGS) entry which is preliminary data.</text>
</comment>
<sequence length="66" mass="7680">MCECMRLESPDTTGFVLVMDRLTDEFRQESPWTRISAGDTVICSESRNQVEENLEVEILLEKERNV</sequence>